<evidence type="ECO:0000313" key="2">
    <source>
        <dbReference type="EnsemblPlants" id="TraesCS1A02G017500.1.cds1"/>
    </source>
</evidence>
<dbReference type="Pfam" id="PF03140">
    <property type="entry name" value="DUF247"/>
    <property type="match status" value="1"/>
</dbReference>
<dbReference type="OrthoDB" id="680497at2759"/>
<keyword evidence="1" id="KW-0812">Transmembrane</keyword>
<dbReference type="KEGG" id="taes:123067665"/>
<reference evidence="2" key="1">
    <citation type="submission" date="2018-08" db="EMBL/GenBank/DDBJ databases">
        <authorList>
            <person name="Rossello M."/>
        </authorList>
    </citation>
    <scope>NUCLEOTIDE SEQUENCE [LARGE SCALE GENOMIC DNA]</scope>
    <source>
        <strain evidence="2">cv. Chinese Spring</strain>
    </source>
</reference>
<protein>
    <submittedName>
        <fullName evidence="2">Uncharacterized protein</fullName>
    </submittedName>
</protein>
<reference evidence="2" key="2">
    <citation type="submission" date="2018-10" db="UniProtKB">
        <authorList>
            <consortium name="EnsemblPlants"/>
        </authorList>
    </citation>
    <scope>IDENTIFICATION</scope>
</reference>
<name>A0A3B5XT38_WHEAT</name>
<dbReference type="InterPro" id="IPR004158">
    <property type="entry name" value="DUF247_pln"/>
</dbReference>
<dbReference type="Gramene" id="TraesWEE_scaffold_042162_01G000100.1">
    <property type="protein sequence ID" value="TraesWEE_scaffold_042162_01G000100.1"/>
    <property type="gene ID" value="TraesWEE_scaffold_042162_01G000100"/>
</dbReference>
<keyword evidence="1" id="KW-0472">Membrane</keyword>
<dbReference type="RefSeq" id="XP_044346321.1">
    <property type="nucleotide sequence ID" value="XM_044490386.1"/>
</dbReference>
<dbReference type="Gramene" id="TraesJUL1A03G00003730.1">
    <property type="protein sequence ID" value="TraesJUL1A03G00003730.1.CDS1"/>
    <property type="gene ID" value="TraesJUL1A03G00003730"/>
</dbReference>
<dbReference type="Gramene" id="TraesCS1A03G0040500.1">
    <property type="protein sequence ID" value="TraesCS1A03G0040500.1.CDS1"/>
    <property type="gene ID" value="TraesCS1A03G0040500"/>
</dbReference>
<dbReference type="OMA" id="EKFVTAM"/>
<evidence type="ECO:0000313" key="3">
    <source>
        <dbReference type="Proteomes" id="UP000019116"/>
    </source>
</evidence>
<dbReference type="AlphaFoldDB" id="A0A3B5XT38"/>
<proteinExistence type="predicted"/>
<dbReference type="Gramene" id="TraesROB_scaffold_006561_01G000700.1">
    <property type="protein sequence ID" value="TraesROB_scaffold_006561_01G000700.1"/>
    <property type="gene ID" value="TraesROB_scaffold_006561_01G000700"/>
</dbReference>
<dbReference type="GeneID" id="123067665"/>
<organism evidence="2">
    <name type="scientific">Triticum aestivum</name>
    <name type="common">Wheat</name>
    <dbReference type="NCBI Taxonomy" id="4565"/>
    <lineage>
        <taxon>Eukaryota</taxon>
        <taxon>Viridiplantae</taxon>
        <taxon>Streptophyta</taxon>
        <taxon>Embryophyta</taxon>
        <taxon>Tracheophyta</taxon>
        <taxon>Spermatophyta</taxon>
        <taxon>Magnoliopsida</taxon>
        <taxon>Liliopsida</taxon>
        <taxon>Poales</taxon>
        <taxon>Poaceae</taxon>
        <taxon>BOP clade</taxon>
        <taxon>Pooideae</taxon>
        <taxon>Triticodae</taxon>
        <taxon>Triticeae</taxon>
        <taxon>Triticinae</taxon>
        <taxon>Triticum</taxon>
    </lineage>
</organism>
<sequence length="509" mass="57524">MSMEPSSWVVPCYSGWSMEEAAAWSSEDRISFQTSLPSHSDSVQLQMVEYAAPATPTPTQDNDCSDPTIQVFKEVVQSFHTDYLDSMERKMHKIPPSLICVGKWYIQPVTVAIGPYHHGLHPGVLEAERVKHVAATQCITDSGRPVQEMYDAVFAVSADARSLYYPDELARFRDDDFLPMMFLDGCFLVQFMRCYGDDVDGMDEALNRYFCANYVRIYTDIMMLENQIPWVVVKTILDFMPEPSLWEKFVTAMRAGMTNQMYSKEVPPIDLDPTYKPPHLLALIRFYIVGNNDDIKVDRPTAPGGDKPMSLSISVAELASVGITIVPETEMSGLVHMTLQKERLVHRGLCGKKFGFLFGDLRVPPLFPTDANATWLVNMAAFELCKTPDFEGDDVKDEDSAVCSYLHLFAMLLDQEEHVHDLRKTKVIEGGGLTSKEMLDLFTGIGKNMRLGKCYLDIIIEIEKFKQRRSIWLKLYLFFIKHWTKIMAVVTVVGAVIGILSSLQALKPS</sequence>
<dbReference type="Gramene" id="TraesJAG1A03G00006300.1">
    <property type="protein sequence ID" value="TraesJAG1A03G00006300.1.CDS1"/>
    <property type="gene ID" value="TraesJAG1A03G00006300"/>
</dbReference>
<dbReference type="Proteomes" id="UP000019116">
    <property type="component" value="Chromosome 1A"/>
</dbReference>
<keyword evidence="1" id="KW-1133">Transmembrane helix</keyword>
<dbReference type="PANTHER" id="PTHR31549">
    <property type="entry name" value="PROTEIN, PUTATIVE (DUF247)-RELATED-RELATED"/>
    <property type="match status" value="1"/>
</dbReference>
<dbReference type="Gramene" id="TraesMAC1A03G00004770.1">
    <property type="protein sequence ID" value="TraesMAC1A03G00004770.1.CDS1"/>
    <property type="gene ID" value="TraesMAC1A03G00004770"/>
</dbReference>
<dbReference type="EnsemblPlants" id="TraesCS1A02G017500.1">
    <property type="protein sequence ID" value="TraesCS1A02G017500.1.cds1"/>
    <property type="gene ID" value="TraesCS1A02G017500"/>
</dbReference>
<dbReference type="Gramene" id="TraesCS1A02G017500.1">
    <property type="protein sequence ID" value="TraesCS1A02G017500.1.cds1"/>
    <property type="gene ID" value="TraesCS1A02G017500"/>
</dbReference>
<dbReference type="PANTHER" id="PTHR31549:SF226">
    <property type="entry name" value="UBIQUITIN-LIKE PROTEASE FAMILY PROFILE DOMAIN-CONTAINING PROTEIN"/>
    <property type="match status" value="1"/>
</dbReference>
<keyword evidence="3" id="KW-1185">Reference proteome</keyword>
<feature type="transmembrane region" description="Helical" evidence="1">
    <location>
        <begin position="486"/>
        <end position="506"/>
    </location>
</feature>
<dbReference type="Gramene" id="TraesCAD_scaffold_036501_01G000100.1">
    <property type="protein sequence ID" value="TraesCAD_scaffold_036501_01G000100.1"/>
    <property type="gene ID" value="TraesCAD_scaffold_036501_01G000100"/>
</dbReference>
<evidence type="ECO:0000256" key="1">
    <source>
        <dbReference type="SAM" id="Phobius"/>
    </source>
</evidence>
<gene>
    <name evidence="2" type="primary">LOC123067665</name>
</gene>
<accession>A0A3B5XT38</accession>
<dbReference type="STRING" id="4565.A0A3B5XT38"/>